<dbReference type="OrthoDB" id="676141at2759"/>
<dbReference type="Proteomes" id="UP000516437">
    <property type="component" value="Chromosome 6"/>
</dbReference>
<organism evidence="2 3">
    <name type="scientific">Morella rubra</name>
    <name type="common">Chinese bayberry</name>
    <dbReference type="NCBI Taxonomy" id="262757"/>
    <lineage>
        <taxon>Eukaryota</taxon>
        <taxon>Viridiplantae</taxon>
        <taxon>Streptophyta</taxon>
        <taxon>Embryophyta</taxon>
        <taxon>Tracheophyta</taxon>
        <taxon>Spermatophyta</taxon>
        <taxon>Magnoliopsida</taxon>
        <taxon>eudicotyledons</taxon>
        <taxon>Gunneridae</taxon>
        <taxon>Pentapetalae</taxon>
        <taxon>rosids</taxon>
        <taxon>fabids</taxon>
        <taxon>Fagales</taxon>
        <taxon>Myricaceae</taxon>
        <taxon>Morella</taxon>
    </lineage>
</organism>
<gene>
    <name evidence="2" type="ORF">CJ030_MR6G013267</name>
</gene>
<accession>A0A6A1VG30</accession>
<protein>
    <submittedName>
        <fullName evidence="2">Uncharacterized protein</fullName>
    </submittedName>
</protein>
<name>A0A6A1VG30_9ROSI</name>
<feature type="compositionally biased region" description="Basic and acidic residues" evidence="1">
    <location>
        <begin position="15"/>
        <end position="26"/>
    </location>
</feature>
<feature type="compositionally biased region" description="Polar residues" evidence="1">
    <location>
        <begin position="67"/>
        <end position="93"/>
    </location>
</feature>
<sequence>MDHEHEGGSSRNLKVHFDVPPKEVDPATHSQISASPSLSDSSLDLDDIDEVLHSPPLESGEAGVEEQGTTSSADQSAPTPVMSNQNGSATQCPPIQLMGRPSGYDPNRIPSSVFSSKPSTPMDWSTASNESLFSIHIGNNSFSRDHFIMINKSGELPRMDELNTIPANLHRFTEAGDDKRETCRVGKDYGVTEAQGQTSKVVWGQTPVDENGQKVLSAEEAPNCNTVSCRSDESNNSGRSFHFPLLAGDSGISSPATLDMERQHNMQQLSTCQSPKMTAEPDRTNWLCCFLCR</sequence>
<dbReference type="AlphaFoldDB" id="A0A6A1VG30"/>
<evidence type="ECO:0000256" key="1">
    <source>
        <dbReference type="SAM" id="MobiDB-lite"/>
    </source>
</evidence>
<reference evidence="2 3" key="1">
    <citation type="journal article" date="2019" name="Plant Biotechnol. J.">
        <title>The red bayberry genome and genetic basis of sex determination.</title>
        <authorList>
            <person name="Jia H.M."/>
            <person name="Jia H.J."/>
            <person name="Cai Q.L."/>
            <person name="Wang Y."/>
            <person name="Zhao H.B."/>
            <person name="Yang W.F."/>
            <person name="Wang G.Y."/>
            <person name="Li Y.H."/>
            <person name="Zhan D.L."/>
            <person name="Shen Y.T."/>
            <person name="Niu Q.F."/>
            <person name="Chang L."/>
            <person name="Qiu J."/>
            <person name="Zhao L."/>
            <person name="Xie H.B."/>
            <person name="Fu W.Y."/>
            <person name="Jin J."/>
            <person name="Li X.W."/>
            <person name="Jiao Y."/>
            <person name="Zhou C.C."/>
            <person name="Tu T."/>
            <person name="Chai C.Y."/>
            <person name="Gao J.L."/>
            <person name="Fan L.J."/>
            <person name="van de Weg E."/>
            <person name="Wang J.Y."/>
            <person name="Gao Z.S."/>
        </authorList>
    </citation>
    <scope>NUCLEOTIDE SEQUENCE [LARGE SCALE GENOMIC DNA]</scope>
    <source>
        <tissue evidence="2">Leaves</tissue>
    </source>
</reference>
<comment type="caution">
    <text evidence="2">The sequence shown here is derived from an EMBL/GenBank/DDBJ whole genome shotgun (WGS) entry which is preliminary data.</text>
</comment>
<evidence type="ECO:0000313" key="3">
    <source>
        <dbReference type="Proteomes" id="UP000516437"/>
    </source>
</evidence>
<proteinExistence type="predicted"/>
<feature type="region of interest" description="Disordered" evidence="1">
    <location>
        <begin position="1"/>
        <end position="105"/>
    </location>
</feature>
<dbReference type="PANTHER" id="PTHR33673">
    <property type="entry name" value="SUPPRESSOR SRP40-LIKE PROTEIN"/>
    <property type="match status" value="1"/>
</dbReference>
<keyword evidence="3" id="KW-1185">Reference proteome</keyword>
<dbReference type="PANTHER" id="PTHR33673:SF36">
    <property type="entry name" value="MYB-LIKE PROTEIN Q"/>
    <property type="match status" value="1"/>
</dbReference>
<dbReference type="EMBL" id="RXIC02000024">
    <property type="protein sequence ID" value="KAB1211525.1"/>
    <property type="molecule type" value="Genomic_DNA"/>
</dbReference>
<evidence type="ECO:0000313" key="2">
    <source>
        <dbReference type="EMBL" id="KAB1211525.1"/>
    </source>
</evidence>